<dbReference type="Proteomes" id="UP001054945">
    <property type="component" value="Unassembled WGS sequence"/>
</dbReference>
<organism evidence="1 2">
    <name type="scientific">Caerostris extrusa</name>
    <name type="common">Bark spider</name>
    <name type="synonym">Caerostris bankana</name>
    <dbReference type="NCBI Taxonomy" id="172846"/>
    <lineage>
        <taxon>Eukaryota</taxon>
        <taxon>Metazoa</taxon>
        <taxon>Ecdysozoa</taxon>
        <taxon>Arthropoda</taxon>
        <taxon>Chelicerata</taxon>
        <taxon>Arachnida</taxon>
        <taxon>Araneae</taxon>
        <taxon>Araneomorphae</taxon>
        <taxon>Entelegynae</taxon>
        <taxon>Araneoidea</taxon>
        <taxon>Araneidae</taxon>
        <taxon>Caerostris</taxon>
    </lineage>
</organism>
<evidence type="ECO:0000313" key="2">
    <source>
        <dbReference type="Proteomes" id="UP001054945"/>
    </source>
</evidence>
<dbReference type="EMBL" id="BPLR01012996">
    <property type="protein sequence ID" value="GIY57958.1"/>
    <property type="molecule type" value="Genomic_DNA"/>
</dbReference>
<keyword evidence="2" id="KW-1185">Reference proteome</keyword>
<proteinExistence type="predicted"/>
<accession>A0AAV4UJL4</accession>
<dbReference type="AlphaFoldDB" id="A0AAV4UJL4"/>
<name>A0AAV4UJL4_CAEEX</name>
<gene>
    <name evidence="1" type="ORF">CEXT_142741</name>
</gene>
<protein>
    <submittedName>
        <fullName evidence="1">Uncharacterized protein</fullName>
    </submittedName>
</protein>
<reference evidence="1 2" key="1">
    <citation type="submission" date="2021-06" db="EMBL/GenBank/DDBJ databases">
        <title>Caerostris extrusa draft genome.</title>
        <authorList>
            <person name="Kono N."/>
            <person name="Arakawa K."/>
        </authorList>
    </citation>
    <scope>NUCLEOTIDE SEQUENCE [LARGE SCALE GENOMIC DNA]</scope>
</reference>
<sequence length="128" mass="14640">MHRYIKSEFIFRYVFECQKDNAVPSKPFCRMLFNRLALFAAYNLLGDSGFSLKCVLIAAGGPLPFIHIAVINRRVMAHHLFPDNWLSLKNLNFAKGYLDLVSDVVKKSSLDSELKYTVLAHERFPGDT</sequence>
<comment type="caution">
    <text evidence="1">The sequence shown here is derived from an EMBL/GenBank/DDBJ whole genome shotgun (WGS) entry which is preliminary data.</text>
</comment>
<evidence type="ECO:0000313" key="1">
    <source>
        <dbReference type="EMBL" id="GIY57958.1"/>
    </source>
</evidence>